<dbReference type="GO" id="GO:0006935">
    <property type="term" value="P:chemotaxis"/>
    <property type="evidence" value="ECO:0007669"/>
    <property type="project" value="InterPro"/>
</dbReference>
<feature type="region of interest" description="Disordered" evidence="4">
    <location>
        <begin position="62"/>
        <end position="82"/>
    </location>
</feature>
<dbReference type="Gene3D" id="2.30.30.40">
    <property type="entry name" value="SH3 Domains"/>
    <property type="match status" value="1"/>
</dbReference>
<accession>A0A7X1NIB0</accession>
<dbReference type="Pfam" id="PF01584">
    <property type="entry name" value="CheW"/>
    <property type="match status" value="1"/>
</dbReference>
<evidence type="ECO:0000256" key="3">
    <source>
        <dbReference type="ARBA" id="ARBA00022490"/>
    </source>
</evidence>
<evidence type="ECO:0000313" key="7">
    <source>
        <dbReference type="Proteomes" id="UP000484381"/>
    </source>
</evidence>
<dbReference type="AlphaFoldDB" id="A0A7X1NIB0"/>
<evidence type="ECO:0000256" key="2">
    <source>
        <dbReference type="ARBA" id="ARBA00021483"/>
    </source>
</evidence>
<keyword evidence="3" id="KW-0963">Cytoplasm</keyword>
<dbReference type="GO" id="GO:0007165">
    <property type="term" value="P:signal transduction"/>
    <property type="evidence" value="ECO:0007669"/>
    <property type="project" value="InterPro"/>
</dbReference>
<gene>
    <name evidence="6" type="ORF">GCT13_37960</name>
</gene>
<dbReference type="InterPro" id="IPR002545">
    <property type="entry name" value="CheW-lke_dom"/>
</dbReference>
<evidence type="ECO:0000313" key="6">
    <source>
        <dbReference type="EMBL" id="MPW22459.1"/>
    </source>
</evidence>
<dbReference type="Gene3D" id="2.40.50.180">
    <property type="entry name" value="CheA-289, Domain 4"/>
    <property type="match status" value="1"/>
</dbReference>
<evidence type="ECO:0000256" key="4">
    <source>
        <dbReference type="SAM" id="MobiDB-lite"/>
    </source>
</evidence>
<feature type="domain" description="CheW-like" evidence="5">
    <location>
        <begin position="88"/>
        <end position="234"/>
    </location>
</feature>
<dbReference type="InterPro" id="IPR039315">
    <property type="entry name" value="CheW"/>
</dbReference>
<comment type="caution">
    <text evidence="6">The sequence shown here is derived from an EMBL/GenBank/DDBJ whole genome shotgun (WGS) entry which is preliminary data.</text>
</comment>
<dbReference type="GO" id="GO:0005829">
    <property type="term" value="C:cytosol"/>
    <property type="evidence" value="ECO:0007669"/>
    <property type="project" value="TreeGrafter"/>
</dbReference>
<dbReference type="RefSeq" id="WP_152767102.1">
    <property type="nucleotide sequence ID" value="NZ_WHNP01000067.1"/>
</dbReference>
<proteinExistence type="predicted"/>
<dbReference type="InterPro" id="IPR036061">
    <property type="entry name" value="CheW-like_dom_sf"/>
</dbReference>
<organism evidence="6 7">
    <name type="scientific">Paraburkholderia franconis</name>
    <dbReference type="NCBI Taxonomy" id="2654983"/>
    <lineage>
        <taxon>Bacteria</taxon>
        <taxon>Pseudomonadati</taxon>
        <taxon>Pseudomonadota</taxon>
        <taxon>Betaproteobacteria</taxon>
        <taxon>Burkholderiales</taxon>
        <taxon>Burkholderiaceae</taxon>
        <taxon>Paraburkholderia</taxon>
    </lineage>
</organism>
<sequence>MLHDAPDLASLPVCVDDCWNRIGTRGDNSCPRLAEHARCLNCPVFAQGAARLLDRPLSDAELAPRAHAGTPTDDESSRVQTTCEDAATQSALAFRIAGEWLALPTSVLREVDVIRAIHSLPHRRTRAVLGVVNVRGALTTALSLGELLNMERADARQSARNGYARVLVAAHDSEPVAFPVDEVEGVVRYAQAALLPLPATLARATASHAHGVLAWRDRTIGLLDPARLFDSIARSLR</sequence>
<dbReference type="SUPFAM" id="SSF50341">
    <property type="entry name" value="CheW-like"/>
    <property type="match status" value="1"/>
</dbReference>
<comment type="subcellular location">
    <subcellularLocation>
        <location evidence="1">Cytoplasm</location>
    </subcellularLocation>
</comment>
<name>A0A7X1NIB0_9BURK</name>
<dbReference type="PROSITE" id="PS50851">
    <property type="entry name" value="CHEW"/>
    <property type="match status" value="1"/>
</dbReference>
<reference evidence="6 7" key="1">
    <citation type="submission" date="2019-10" db="EMBL/GenBank/DDBJ databases">
        <title>Paraburkholderia sp. isolated from nodules of Mimosa pudica from Brazilian Atlantic Forest soils.</title>
        <authorList>
            <person name="Paulitsch F."/>
            <person name="Hungria M."/>
            <person name="Dall'Agnol R."/>
        </authorList>
    </citation>
    <scope>NUCLEOTIDE SEQUENCE [LARGE SCALE GENOMIC DNA]</scope>
    <source>
        <strain evidence="6 7">CNPSo 3157</strain>
    </source>
</reference>
<protein>
    <recommendedName>
        <fullName evidence="2">Chemotaxis protein CheW</fullName>
    </recommendedName>
</protein>
<dbReference type="Proteomes" id="UP000484381">
    <property type="component" value="Unassembled WGS sequence"/>
</dbReference>
<dbReference type="SMART" id="SM00260">
    <property type="entry name" value="CheW"/>
    <property type="match status" value="1"/>
</dbReference>
<evidence type="ECO:0000256" key="1">
    <source>
        <dbReference type="ARBA" id="ARBA00004496"/>
    </source>
</evidence>
<dbReference type="EMBL" id="WHNP01000067">
    <property type="protein sequence ID" value="MPW22459.1"/>
    <property type="molecule type" value="Genomic_DNA"/>
</dbReference>
<dbReference type="PANTHER" id="PTHR22617:SF45">
    <property type="entry name" value="CHEMOTAXIS PROTEIN CHEW"/>
    <property type="match status" value="1"/>
</dbReference>
<evidence type="ECO:0000259" key="5">
    <source>
        <dbReference type="PROSITE" id="PS50851"/>
    </source>
</evidence>
<dbReference type="PANTHER" id="PTHR22617">
    <property type="entry name" value="CHEMOTAXIS SENSOR HISTIDINE KINASE-RELATED"/>
    <property type="match status" value="1"/>
</dbReference>
<keyword evidence="7" id="KW-1185">Reference proteome</keyword>